<evidence type="ECO:0000256" key="1">
    <source>
        <dbReference type="ARBA" id="ARBA00000073"/>
    </source>
</evidence>
<name>A0ABT1EAC0_9FIRM</name>
<dbReference type="InterPro" id="IPR020103">
    <property type="entry name" value="PsdUridine_synth_cat_dom_sf"/>
</dbReference>
<reference evidence="6 7" key="1">
    <citation type="journal article" date="2022" name="Genome Biol. Evol.">
        <title>Host diet, physiology and behaviors set the stage for Lachnospiraceae cladogenesis.</title>
        <authorList>
            <person name="Vera-Ponce De Leon A."/>
            <person name="Schneider M."/>
            <person name="Jahnes B.C."/>
            <person name="Sadowski V."/>
            <person name="Camuy-Velez L.A."/>
            <person name="Duan J."/>
            <person name="Sabree Z.L."/>
        </authorList>
    </citation>
    <scope>NUCLEOTIDE SEQUENCE [LARGE SCALE GENOMIC DNA]</scope>
    <source>
        <strain evidence="6 7">PAL113</strain>
    </source>
</reference>
<comment type="caution">
    <text evidence="6">The sequence shown here is derived from an EMBL/GenBank/DDBJ whole genome shotgun (WGS) entry which is preliminary data.</text>
</comment>
<protein>
    <recommendedName>
        <fullName evidence="3">RNA pseudouridylate synthase</fullName>
    </recommendedName>
    <alternativeName>
        <fullName evidence="4">RNA-uridine isomerase</fullName>
    </alternativeName>
</protein>
<dbReference type="InterPro" id="IPR050188">
    <property type="entry name" value="RluA_PseudoU_synthase"/>
</dbReference>
<dbReference type="EMBL" id="JAMZFW010000011">
    <property type="protein sequence ID" value="MCP1102564.1"/>
    <property type="molecule type" value="Genomic_DNA"/>
</dbReference>
<dbReference type="InterPro" id="IPR006145">
    <property type="entry name" value="PsdUridine_synth_RsuA/RluA"/>
</dbReference>
<comment type="similarity">
    <text evidence="2">Belongs to the pseudouridine synthase RluA family.</text>
</comment>
<gene>
    <name evidence="6" type="ORF">NK125_09075</name>
</gene>
<dbReference type="Proteomes" id="UP001523566">
    <property type="component" value="Unassembled WGS sequence"/>
</dbReference>
<dbReference type="CDD" id="cd02869">
    <property type="entry name" value="PseudoU_synth_RluA_like"/>
    <property type="match status" value="1"/>
</dbReference>
<evidence type="ECO:0000256" key="3">
    <source>
        <dbReference type="ARBA" id="ARBA00031870"/>
    </source>
</evidence>
<evidence type="ECO:0000313" key="6">
    <source>
        <dbReference type="EMBL" id="MCP1102564.1"/>
    </source>
</evidence>
<evidence type="ECO:0000313" key="7">
    <source>
        <dbReference type="Proteomes" id="UP001523566"/>
    </source>
</evidence>
<dbReference type="Gene3D" id="3.30.2350.10">
    <property type="entry name" value="Pseudouridine synthase"/>
    <property type="match status" value="1"/>
</dbReference>
<dbReference type="PANTHER" id="PTHR21600:SF87">
    <property type="entry name" value="RNA PSEUDOURIDYLATE SYNTHASE DOMAIN-CONTAINING PROTEIN 1"/>
    <property type="match status" value="1"/>
</dbReference>
<proteinExistence type="inferred from homology"/>
<organism evidence="6 7">
    <name type="scientific">Aequitasia blattaphilus</name>
    <dbReference type="NCBI Taxonomy" id="2949332"/>
    <lineage>
        <taxon>Bacteria</taxon>
        <taxon>Bacillati</taxon>
        <taxon>Bacillota</taxon>
        <taxon>Clostridia</taxon>
        <taxon>Lachnospirales</taxon>
        <taxon>Lachnospiraceae</taxon>
        <taxon>Aequitasia</taxon>
    </lineage>
</organism>
<feature type="domain" description="Pseudouridine synthase RsuA/RluA-like" evidence="5">
    <location>
        <begin position="13"/>
        <end position="164"/>
    </location>
</feature>
<keyword evidence="7" id="KW-1185">Reference proteome</keyword>
<evidence type="ECO:0000259" key="5">
    <source>
        <dbReference type="Pfam" id="PF00849"/>
    </source>
</evidence>
<dbReference type="Pfam" id="PF00849">
    <property type="entry name" value="PseudoU_synth_2"/>
    <property type="match status" value="1"/>
</dbReference>
<comment type="catalytic activity">
    <reaction evidence="1">
        <text>a uridine in RNA = a pseudouridine in RNA</text>
        <dbReference type="Rhea" id="RHEA:48348"/>
        <dbReference type="Rhea" id="RHEA-COMP:12068"/>
        <dbReference type="Rhea" id="RHEA-COMP:12069"/>
        <dbReference type="ChEBI" id="CHEBI:65314"/>
        <dbReference type="ChEBI" id="CHEBI:65315"/>
    </reaction>
</comment>
<evidence type="ECO:0000256" key="4">
    <source>
        <dbReference type="ARBA" id="ARBA00033164"/>
    </source>
</evidence>
<sequence length="208" mass="22994">MYPDLEILYEDKDIIVCVKPHGVPTQSKSIMTKDMVSLLKNYLNSPYLGLIHRLDQPVKGIMVFGKTPLASKNLSKSLTANSFQKLYLATVHGKPAKDTDTLTDYLLQDKKSNTSSVVSPGTPGQKRASLSYKLLDFNNEGNTSLLEVSLETGRHHQIRVQLSHIGHPIVGDRKYGQSTDAGKNIQLVAYKLSFPHPATGKRLSFSIS</sequence>
<accession>A0ABT1EAC0</accession>
<dbReference type="PANTHER" id="PTHR21600">
    <property type="entry name" value="MITOCHONDRIAL RNA PSEUDOURIDINE SYNTHASE"/>
    <property type="match status" value="1"/>
</dbReference>
<evidence type="ECO:0000256" key="2">
    <source>
        <dbReference type="ARBA" id="ARBA00010876"/>
    </source>
</evidence>
<dbReference type="SUPFAM" id="SSF55120">
    <property type="entry name" value="Pseudouridine synthase"/>
    <property type="match status" value="1"/>
</dbReference>
<dbReference type="RefSeq" id="WP_262066349.1">
    <property type="nucleotide sequence ID" value="NZ_JAMXOD010000011.1"/>
</dbReference>